<gene>
    <name evidence="2" type="ORF">VSH64_20450</name>
</gene>
<dbReference type="Proteomes" id="UP001330812">
    <property type="component" value="Chromosome"/>
</dbReference>
<evidence type="ECO:0000256" key="1">
    <source>
        <dbReference type="SAM" id="Phobius"/>
    </source>
</evidence>
<proteinExistence type="predicted"/>
<keyword evidence="1" id="KW-0812">Transmembrane</keyword>
<protein>
    <submittedName>
        <fullName evidence="2">Tetratricopeptide repeat protein</fullName>
    </submittedName>
</protein>
<keyword evidence="1" id="KW-0472">Membrane</keyword>
<dbReference type="EMBL" id="CP142149">
    <property type="protein sequence ID" value="WSE34429.1"/>
    <property type="molecule type" value="Genomic_DNA"/>
</dbReference>
<reference evidence="2 3" key="1">
    <citation type="journal article" date="2015" name="Int. J. Syst. Evol. Microbiol.">
        <title>Amycolatopsis rhabdoformis sp. nov., an actinomycete isolated from a tropical forest soil.</title>
        <authorList>
            <person name="Souza W.R."/>
            <person name="Silva R.E."/>
            <person name="Goodfellow M."/>
            <person name="Busarakam K."/>
            <person name="Figueiro F.S."/>
            <person name="Ferreira D."/>
            <person name="Rodrigues-Filho E."/>
            <person name="Moraes L.A.B."/>
            <person name="Zucchi T.D."/>
        </authorList>
    </citation>
    <scope>NUCLEOTIDE SEQUENCE [LARGE SCALE GENOMIC DNA]</scope>
    <source>
        <strain evidence="2 3">NCIMB 14900</strain>
    </source>
</reference>
<sequence>MRARNVALLLTAALVVYLVLLADRAIELFATGSPAGIALGVGVFVLPLLGVWIVVATWRSGLQIQRLSRRLDAEGVLPDVSDLPRRPSGRVDRTAADAWFDQRRTEVEAAPDDWRGWYRLAYAYDIAGDRRRARATMRKAVDLEAAESGKTGGVAD</sequence>
<evidence type="ECO:0000313" key="3">
    <source>
        <dbReference type="Proteomes" id="UP001330812"/>
    </source>
</evidence>
<organism evidence="2 3">
    <name type="scientific">Amycolatopsis rhabdoformis</name>
    <dbReference type="NCBI Taxonomy" id="1448059"/>
    <lineage>
        <taxon>Bacteria</taxon>
        <taxon>Bacillati</taxon>
        <taxon>Actinomycetota</taxon>
        <taxon>Actinomycetes</taxon>
        <taxon>Pseudonocardiales</taxon>
        <taxon>Pseudonocardiaceae</taxon>
        <taxon>Amycolatopsis</taxon>
    </lineage>
</organism>
<dbReference type="SUPFAM" id="SSF48452">
    <property type="entry name" value="TPR-like"/>
    <property type="match status" value="1"/>
</dbReference>
<evidence type="ECO:0000313" key="2">
    <source>
        <dbReference type="EMBL" id="WSE34429.1"/>
    </source>
</evidence>
<keyword evidence="1" id="KW-1133">Transmembrane helix</keyword>
<keyword evidence="3" id="KW-1185">Reference proteome</keyword>
<dbReference type="RefSeq" id="WP_326837236.1">
    <property type="nucleotide sequence ID" value="NZ_CP142149.1"/>
</dbReference>
<feature type="transmembrane region" description="Helical" evidence="1">
    <location>
        <begin position="35"/>
        <end position="58"/>
    </location>
</feature>
<name>A0ABZ1ILG2_9PSEU</name>
<accession>A0ABZ1ILG2</accession>
<dbReference type="InterPro" id="IPR011990">
    <property type="entry name" value="TPR-like_helical_dom_sf"/>
</dbReference>